<keyword evidence="3" id="KW-1185">Reference proteome</keyword>
<feature type="region of interest" description="Disordered" evidence="1">
    <location>
        <begin position="1"/>
        <end position="71"/>
    </location>
</feature>
<feature type="compositionally biased region" description="Low complexity" evidence="1">
    <location>
        <begin position="1"/>
        <end position="47"/>
    </location>
</feature>
<dbReference type="PATRIC" id="fig|512565.3.peg.8014"/>
<reference evidence="2 3" key="1">
    <citation type="submission" date="2012-02" db="EMBL/GenBank/DDBJ databases">
        <title>Complete genome sequence of Actinoplanes missouriensis 431 (= NBRC 102363).</title>
        <authorList>
            <person name="Ohnishi Y."/>
            <person name="Ishikawa J."/>
            <person name="Sekine M."/>
            <person name="Hosoyama A."/>
            <person name="Harada T."/>
            <person name="Narita H."/>
            <person name="Hata T."/>
            <person name="Konno Y."/>
            <person name="Tutikane K."/>
            <person name="Fujita N."/>
            <person name="Horinouchi S."/>
            <person name="Hayakawa M."/>
        </authorList>
    </citation>
    <scope>NUCLEOTIDE SEQUENCE [LARGE SCALE GENOMIC DNA]</scope>
    <source>
        <strain evidence="3">ATCC 14538 / DSM 43046 / CBS 188.64 / JCM 3121 / NBRC 102363 / NCIMB 12654 / NRRL B-3342 / UNCC 431</strain>
    </source>
</reference>
<dbReference type="AlphaFoldDB" id="I0HJM7"/>
<dbReference type="HOGENOM" id="CLU_066207_0_0_11"/>
<dbReference type="Proteomes" id="UP000007882">
    <property type="component" value="Chromosome"/>
</dbReference>
<name>I0HJM7_ACTM4</name>
<organism evidence="2 3">
    <name type="scientific">Actinoplanes missouriensis (strain ATCC 14538 / DSM 43046 / CBS 188.64 / JCM 3121 / NBRC 102363 / NCIMB 12654 / NRRL B-3342 / UNCC 431)</name>
    <dbReference type="NCBI Taxonomy" id="512565"/>
    <lineage>
        <taxon>Bacteria</taxon>
        <taxon>Bacillati</taxon>
        <taxon>Actinomycetota</taxon>
        <taxon>Actinomycetes</taxon>
        <taxon>Micromonosporales</taxon>
        <taxon>Micromonosporaceae</taxon>
        <taxon>Actinoplanes</taxon>
    </lineage>
</organism>
<accession>I0HJM7</accession>
<sequence>MKAAPVKAAPVKAAPIEAAPAKAAPIKATPAKAAATKTTPAKAAPVKATPPKPAAPRKAAKTTAPLPEAPPADLLSQLLADPARSPRTLAEAAVRTLGPRARDQITALRATYPSATTAGLVHLTVQRFTRSASRRGILGALAGPYSPVAVAGSAALTHAELVLHLAAIHGRDPVDPRRADDILACARFTAPEAAGWLALKLVDRRLPGTLLVAAVLAGRTGVEATAVRARRLYTVSQSSQESGSS</sequence>
<dbReference type="KEGG" id="ams:AMIS_79940"/>
<evidence type="ECO:0000256" key="1">
    <source>
        <dbReference type="SAM" id="MobiDB-lite"/>
    </source>
</evidence>
<proteinExistence type="predicted"/>
<evidence type="ECO:0000313" key="3">
    <source>
        <dbReference type="Proteomes" id="UP000007882"/>
    </source>
</evidence>
<evidence type="ECO:0000313" key="2">
    <source>
        <dbReference type="EMBL" id="BAL93214.1"/>
    </source>
</evidence>
<protein>
    <submittedName>
        <fullName evidence="2">Uncharacterized protein</fullName>
    </submittedName>
</protein>
<gene>
    <name evidence="2" type="ordered locus">AMIS_79940</name>
</gene>
<dbReference type="EMBL" id="AP012319">
    <property type="protein sequence ID" value="BAL93214.1"/>
    <property type="molecule type" value="Genomic_DNA"/>
</dbReference>
<dbReference type="OrthoDB" id="3777854at2"/>
<dbReference type="eggNOG" id="ENOG502ZF26">
    <property type="taxonomic scope" value="Bacteria"/>
</dbReference>
<dbReference type="RefSeq" id="WP_014448096.1">
    <property type="nucleotide sequence ID" value="NC_017093.1"/>
</dbReference>